<evidence type="ECO:0000256" key="2">
    <source>
        <dbReference type="SAM" id="SignalP"/>
    </source>
</evidence>
<protein>
    <submittedName>
        <fullName evidence="3">Uncharacterized protein</fullName>
    </submittedName>
</protein>
<dbReference type="Proteomes" id="UP000266234">
    <property type="component" value="Unassembled WGS sequence"/>
</dbReference>
<feature type="signal peptide" evidence="2">
    <location>
        <begin position="1"/>
        <end position="20"/>
    </location>
</feature>
<keyword evidence="2" id="KW-0732">Signal</keyword>
<evidence type="ECO:0000313" key="3">
    <source>
        <dbReference type="EMBL" id="RGP78154.1"/>
    </source>
</evidence>
<keyword evidence="1" id="KW-1133">Transmembrane helix</keyword>
<gene>
    <name evidence="3" type="ORF">FLONG3_3723</name>
</gene>
<sequence>MEIVAFYITMLAMLSTFAVTSPTETPFQAIVASCAAGLLALAGGAEFLGHVVVAIRERFLELPEEEEEDSPEVNLGSWRRILGHGPAEFDTHDRFYHAYGACCTEKGHCISCLKLYAERFREEFQEFSDEFDRVFKRALAK</sequence>
<keyword evidence="1" id="KW-0812">Transmembrane</keyword>
<dbReference type="EMBL" id="PXOG01000075">
    <property type="protein sequence ID" value="RGP78154.1"/>
    <property type="molecule type" value="Genomic_DNA"/>
</dbReference>
<comment type="caution">
    <text evidence="3">The sequence shown here is derived from an EMBL/GenBank/DDBJ whole genome shotgun (WGS) entry which is preliminary data.</text>
</comment>
<name>A0A395T075_9HYPO</name>
<feature type="chain" id="PRO_5017420539" evidence="2">
    <location>
        <begin position="21"/>
        <end position="141"/>
    </location>
</feature>
<proteinExistence type="predicted"/>
<evidence type="ECO:0000313" key="4">
    <source>
        <dbReference type="Proteomes" id="UP000266234"/>
    </source>
</evidence>
<keyword evidence="1" id="KW-0472">Membrane</keyword>
<dbReference type="OrthoDB" id="5051987at2759"/>
<organism evidence="3 4">
    <name type="scientific">Fusarium longipes</name>
    <dbReference type="NCBI Taxonomy" id="694270"/>
    <lineage>
        <taxon>Eukaryota</taxon>
        <taxon>Fungi</taxon>
        <taxon>Dikarya</taxon>
        <taxon>Ascomycota</taxon>
        <taxon>Pezizomycotina</taxon>
        <taxon>Sordariomycetes</taxon>
        <taxon>Hypocreomycetidae</taxon>
        <taxon>Hypocreales</taxon>
        <taxon>Nectriaceae</taxon>
        <taxon>Fusarium</taxon>
    </lineage>
</organism>
<keyword evidence="4" id="KW-1185">Reference proteome</keyword>
<reference evidence="3 4" key="1">
    <citation type="journal article" date="2018" name="PLoS Pathog.">
        <title>Evolution of structural diversity of trichothecenes, a family of toxins produced by plant pathogenic and entomopathogenic fungi.</title>
        <authorList>
            <person name="Proctor R.H."/>
            <person name="McCormick S.P."/>
            <person name="Kim H.S."/>
            <person name="Cardoza R.E."/>
            <person name="Stanley A.M."/>
            <person name="Lindo L."/>
            <person name="Kelly A."/>
            <person name="Brown D.W."/>
            <person name="Lee T."/>
            <person name="Vaughan M.M."/>
            <person name="Alexander N.J."/>
            <person name="Busman M."/>
            <person name="Gutierrez S."/>
        </authorList>
    </citation>
    <scope>NUCLEOTIDE SEQUENCE [LARGE SCALE GENOMIC DNA]</scope>
    <source>
        <strain evidence="3 4">NRRL 20695</strain>
    </source>
</reference>
<evidence type="ECO:0000256" key="1">
    <source>
        <dbReference type="SAM" id="Phobius"/>
    </source>
</evidence>
<dbReference type="AlphaFoldDB" id="A0A395T075"/>
<accession>A0A395T075</accession>
<feature type="transmembrane region" description="Helical" evidence="1">
    <location>
        <begin position="28"/>
        <end position="53"/>
    </location>
</feature>